<proteinExistence type="predicted"/>
<dbReference type="Pfam" id="PF13193">
    <property type="entry name" value="AMP-binding_C"/>
    <property type="match status" value="1"/>
</dbReference>
<dbReference type="SUPFAM" id="SSF56801">
    <property type="entry name" value="Acetyl-CoA synthetase-like"/>
    <property type="match status" value="1"/>
</dbReference>
<dbReference type="RefSeq" id="WP_192567356.1">
    <property type="nucleotide sequence ID" value="NZ_JACZEP010000005.1"/>
</dbReference>
<feature type="domain" description="AMP-dependent synthetase/ligase" evidence="1">
    <location>
        <begin position="10"/>
        <end position="365"/>
    </location>
</feature>
<comment type="caution">
    <text evidence="3">The sequence shown here is derived from an EMBL/GenBank/DDBJ whole genome shotgun (WGS) entry which is preliminary data.</text>
</comment>
<dbReference type="EMBL" id="JACZEP010000005">
    <property type="protein sequence ID" value="MBE1206075.1"/>
    <property type="molecule type" value="Genomic_DNA"/>
</dbReference>
<gene>
    <name evidence="3" type="ORF">IHE39_17400</name>
</gene>
<evidence type="ECO:0000313" key="3">
    <source>
        <dbReference type="EMBL" id="MBE1206075.1"/>
    </source>
</evidence>
<dbReference type="PANTHER" id="PTHR43767">
    <property type="entry name" value="LONG-CHAIN-FATTY-ACID--COA LIGASE"/>
    <property type="match status" value="1"/>
</dbReference>
<dbReference type="InterPro" id="IPR045851">
    <property type="entry name" value="AMP-bd_C_sf"/>
</dbReference>
<dbReference type="Gene3D" id="3.40.50.12780">
    <property type="entry name" value="N-terminal domain of ligase-like"/>
    <property type="match status" value="1"/>
</dbReference>
<sequence>MSVDAYVRNALRANHARTALVDGRRRWSFGELEQLVGHVASGLQAALPKASRIGLYMQNRAEYLILQLAIEQAGLVRVPLNMRSTACEVERLVEDCGAKAVFHDHTTTTKLAALEQSGLWLCQVDGDASGGPAWPALTSFDGPEASAGDDLDALCSINYTSGSSGAPKGVMLSHRNWQSVYKNMLIDRDIRGDDRLAHVGPLTHASGAYFTPFLLRGATNVVVPGGALDQLLPTIERERVTAFSCVPTVLTRILNSPDIDRHDLSSIRWIGYGAEAIQRNTLDRAIARWGDVLTHNYGLTEAMMTCSLLRAAEHIASDGGIRFGCIGRPYSFVEIVLRDEAGVEVATGEIGEITICAEHIMSGYWNQPEETAKVLRGGWLWSGDLARKDAEGFIYVVGRSKEMLISGGFNIYPAEVEACLSSCPGVQEAAVVGISDDALGELCVAFIAPEAAAKLTASECENFCKPRIGIRTPKRWFFVRHLPRTGNGKVDKAELRARLQPAAAVQ</sequence>
<accession>A0ABR9GQW9</accession>
<dbReference type="InterPro" id="IPR020845">
    <property type="entry name" value="AMP-binding_CS"/>
</dbReference>
<dbReference type="Proteomes" id="UP000598227">
    <property type="component" value="Unassembled WGS sequence"/>
</dbReference>
<dbReference type="Pfam" id="PF00501">
    <property type="entry name" value="AMP-binding"/>
    <property type="match status" value="1"/>
</dbReference>
<dbReference type="PANTHER" id="PTHR43767:SF7">
    <property type="entry name" value="MEDIUM_LONG-CHAIN-FATTY-ACID--COA LIGASE FADD8"/>
    <property type="match status" value="1"/>
</dbReference>
<reference evidence="3 4" key="1">
    <citation type="submission" date="2020-09" db="EMBL/GenBank/DDBJ databases">
        <title>Draft Genome Sequence of Aminobacter carboxidus type strain DSM 1086, a soil Gram-negative carboxydobacterium.</title>
        <authorList>
            <person name="Turrini P."/>
            <person name="Tescari M."/>
            <person name="Artuso I."/>
            <person name="Lugli G.A."/>
            <person name="Frangipani E."/>
            <person name="Ventura M."/>
            <person name="Visca P."/>
        </authorList>
    </citation>
    <scope>NUCLEOTIDE SEQUENCE [LARGE SCALE GENOMIC DNA]</scope>
    <source>
        <strain evidence="3 4">DSM 1086</strain>
    </source>
</reference>
<dbReference type="InterPro" id="IPR050237">
    <property type="entry name" value="ATP-dep_AMP-bd_enzyme"/>
</dbReference>
<evidence type="ECO:0000259" key="1">
    <source>
        <dbReference type="Pfam" id="PF00501"/>
    </source>
</evidence>
<dbReference type="InterPro" id="IPR000873">
    <property type="entry name" value="AMP-dep_synth/lig_dom"/>
</dbReference>
<name>A0ABR9GQW9_9HYPH</name>
<organism evidence="3 4">
    <name type="scientific">Aminobacter carboxidus</name>
    <dbReference type="NCBI Taxonomy" id="376165"/>
    <lineage>
        <taxon>Bacteria</taxon>
        <taxon>Pseudomonadati</taxon>
        <taxon>Pseudomonadota</taxon>
        <taxon>Alphaproteobacteria</taxon>
        <taxon>Hyphomicrobiales</taxon>
        <taxon>Phyllobacteriaceae</taxon>
        <taxon>Aminobacter</taxon>
    </lineage>
</organism>
<dbReference type="Gene3D" id="3.30.300.30">
    <property type="match status" value="1"/>
</dbReference>
<dbReference type="PROSITE" id="PS00455">
    <property type="entry name" value="AMP_BINDING"/>
    <property type="match status" value="1"/>
</dbReference>
<keyword evidence="4" id="KW-1185">Reference proteome</keyword>
<dbReference type="InterPro" id="IPR025110">
    <property type="entry name" value="AMP-bd_C"/>
</dbReference>
<evidence type="ECO:0000313" key="4">
    <source>
        <dbReference type="Proteomes" id="UP000598227"/>
    </source>
</evidence>
<protein>
    <submittedName>
        <fullName evidence="3">AMP-binding protein</fullName>
    </submittedName>
</protein>
<dbReference type="InterPro" id="IPR042099">
    <property type="entry name" value="ANL_N_sf"/>
</dbReference>
<evidence type="ECO:0000259" key="2">
    <source>
        <dbReference type="Pfam" id="PF13193"/>
    </source>
</evidence>
<feature type="domain" description="AMP-binding enzyme C-terminal" evidence="2">
    <location>
        <begin position="415"/>
        <end position="489"/>
    </location>
</feature>